<feature type="non-terminal residue" evidence="2">
    <location>
        <position position="1"/>
    </location>
</feature>
<name>A0A9D4A2V1_9ROSI</name>
<dbReference type="InterPro" id="IPR044824">
    <property type="entry name" value="MAIN-like"/>
</dbReference>
<feature type="domain" description="Aminotransferase-like plant mobile" evidence="1">
    <location>
        <begin position="28"/>
        <end position="75"/>
    </location>
</feature>
<organism evidence="2 3">
    <name type="scientific">Gossypium stocksii</name>
    <dbReference type="NCBI Taxonomy" id="47602"/>
    <lineage>
        <taxon>Eukaryota</taxon>
        <taxon>Viridiplantae</taxon>
        <taxon>Streptophyta</taxon>
        <taxon>Embryophyta</taxon>
        <taxon>Tracheophyta</taxon>
        <taxon>Spermatophyta</taxon>
        <taxon>Magnoliopsida</taxon>
        <taxon>eudicotyledons</taxon>
        <taxon>Gunneridae</taxon>
        <taxon>Pentapetalae</taxon>
        <taxon>rosids</taxon>
        <taxon>malvids</taxon>
        <taxon>Malvales</taxon>
        <taxon>Malvaceae</taxon>
        <taxon>Malvoideae</taxon>
        <taxon>Gossypium</taxon>
    </lineage>
</organism>
<dbReference type="OrthoDB" id="693110at2759"/>
<dbReference type="Pfam" id="PF10536">
    <property type="entry name" value="PMD"/>
    <property type="match status" value="1"/>
</dbReference>
<comment type="caution">
    <text evidence="2">The sequence shown here is derived from an EMBL/GenBank/DDBJ whole genome shotgun (WGS) entry which is preliminary data.</text>
</comment>
<reference evidence="2 3" key="1">
    <citation type="journal article" date="2021" name="Plant Biotechnol. J.">
        <title>Multi-omics assisted identification of the key and species-specific regulatory components of drought-tolerant mechanisms in Gossypium stocksii.</title>
        <authorList>
            <person name="Yu D."/>
            <person name="Ke L."/>
            <person name="Zhang D."/>
            <person name="Wu Y."/>
            <person name="Sun Y."/>
            <person name="Mei J."/>
            <person name="Sun J."/>
            <person name="Sun Y."/>
        </authorList>
    </citation>
    <scope>NUCLEOTIDE SEQUENCE [LARGE SCALE GENOMIC DNA]</scope>
    <source>
        <strain evidence="3">cv. E1</strain>
        <tissue evidence="2">Leaf</tissue>
    </source>
</reference>
<keyword evidence="3" id="KW-1185">Reference proteome</keyword>
<dbReference type="PANTHER" id="PTHR46033">
    <property type="entry name" value="PROTEIN MAIN-LIKE 2"/>
    <property type="match status" value="1"/>
</dbReference>
<dbReference type="AlphaFoldDB" id="A0A9D4A2V1"/>
<dbReference type="GO" id="GO:0010073">
    <property type="term" value="P:meristem maintenance"/>
    <property type="evidence" value="ECO:0007669"/>
    <property type="project" value="InterPro"/>
</dbReference>
<dbReference type="PANTHER" id="PTHR46033:SF8">
    <property type="entry name" value="PROTEIN MAINTENANCE OF MERISTEMS-LIKE"/>
    <property type="match status" value="1"/>
</dbReference>
<gene>
    <name evidence="2" type="ORF">J1N35_022538</name>
</gene>
<protein>
    <recommendedName>
        <fullName evidence="1">Aminotransferase-like plant mobile domain-containing protein</fullName>
    </recommendedName>
</protein>
<sequence>SILRIEGRVESPSYLSDEYLIPYLGASGFGSMALTRMFNLRCDLISALVKRWRTETDTFHLSCRECIITLEDVVL</sequence>
<evidence type="ECO:0000313" key="3">
    <source>
        <dbReference type="Proteomes" id="UP000828251"/>
    </source>
</evidence>
<accession>A0A9D4A2V1</accession>
<dbReference type="EMBL" id="JAIQCV010000007">
    <property type="protein sequence ID" value="KAH1082777.1"/>
    <property type="molecule type" value="Genomic_DNA"/>
</dbReference>
<dbReference type="InterPro" id="IPR019557">
    <property type="entry name" value="AminoTfrase-like_pln_mobile"/>
</dbReference>
<evidence type="ECO:0000259" key="1">
    <source>
        <dbReference type="Pfam" id="PF10536"/>
    </source>
</evidence>
<dbReference type="Proteomes" id="UP000828251">
    <property type="component" value="Unassembled WGS sequence"/>
</dbReference>
<proteinExistence type="predicted"/>
<evidence type="ECO:0000313" key="2">
    <source>
        <dbReference type="EMBL" id="KAH1082777.1"/>
    </source>
</evidence>